<feature type="region of interest" description="Disordered" evidence="1">
    <location>
        <begin position="489"/>
        <end position="514"/>
    </location>
</feature>
<dbReference type="VEuPathDB" id="FungiDB:ASPCADRAFT_407504"/>
<gene>
    <name evidence="2" type="ORF">ASPCADRAFT_407504</name>
</gene>
<dbReference type="OMA" id="WIRHEPA"/>
<organism evidence="2 3">
    <name type="scientific">Aspergillus carbonarius (strain ITEM 5010)</name>
    <dbReference type="NCBI Taxonomy" id="602072"/>
    <lineage>
        <taxon>Eukaryota</taxon>
        <taxon>Fungi</taxon>
        <taxon>Dikarya</taxon>
        <taxon>Ascomycota</taxon>
        <taxon>Pezizomycotina</taxon>
        <taxon>Eurotiomycetes</taxon>
        <taxon>Eurotiomycetidae</taxon>
        <taxon>Eurotiales</taxon>
        <taxon>Aspergillaceae</taxon>
        <taxon>Aspergillus</taxon>
        <taxon>Aspergillus subgen. Circumdati</taxon>
    </lineage>
</organism>
<dbReference type="Gene3D" id="2.60.40.640">
    <property type="match status" value="1"/>
</dbReference>
<sequence length="514" mass="57203">MAQLSLATLARAFFTKPSNFNISIGLDDTGFKPYYASGDRIQGVVTVTVDKPVQFSHVNLMFEGSTQVTLPQPETVLRHCEASHKFLQLHHPIKEDCIAAGVFQPGLVYTFPYIFVVPERLLPGSCTHPTNDHEVHQTHTQLPPTLRVANVSQVVCQVAYAIKFTISRQISEDGSLHHKRETLASETRHVRVIPTTDRKATSPSAGSPNYAYFSSLSQEKAHRRRVERPWTPQRCLKGRLGALCSTSLSATATEIQSSISEYHHAMHTTYSATTTVYLRFDPGAQTEEPPRIRKISPTLRTTTYYSTIPRRVNQQQIPYGGSHVETIPLTSLGGASLIQWTRHHTNPPAANQHQYVCSGNKDDEENMPIIGDEPRIDHYYIAAIEVPVSLPKKKGGQAEFLLPTFHSCYISRVYVLELCVSFCSPNRTRLPQSTVVEVPALVTRRTRPSCLGQSMETLCERKRKTMSSLSFARSPASCGRVSITKGPEQMELPLLPDEREPPQLPSYADAVSGG</sequence>
<evidence type="ECO:0000313" key="2">
    <source>
        <dbReference type="EMBL" id="OOF93304.1"/>
    </source>
</evidence>
<reference evidence="3" key="1">
    <citation type="journal article" date="2017" name="Genome Biol.">
        <title>Comparative genomics reveals high biological diversity and specific adaptations in the industrially and medically important fungal genus Aspergillus.</title>
        <authorList>
            <person name="de Vries R.P."/>
            <person name="Riley R."/>
            <person name="Wiebenga A."/>
            <person name="Aguilar-Osorio G."/>
            <person name="Amillis S."/>
            <person name="Uchima C.A."/>
            <person name="Anderluh G."/>
            <person name="Asadollahi M."/>
            <person name="Askin M."/>
            <person name="Barry K."/>
            <person name="Battaglia E."/>
            <person name="Bayram O."/>
            <person name="Benocci T."/>
            <person name="Braus-Stromeyer S.A."/>
            <person name="Caldana C."/>
            <person name="Canovas D."/>
            <person name="Cerqueira G.C."/>
            <person name="Chen F."/>
            <person name="Chen W."/>
            <person name="Choi C."/>
            <person name="Clum A."/>
            <person name="Dos Santos R.A."/>
            <person name="Damasio A.R."/>
            <person name="Diallinas G."/>
            <person name="Emri T."/>
            <person name="Fekete E."/>
            <person name="Flipphi M."/>
            <person name="Freyberg S."/>
            <person name="Gallo A."/>
            <person name="Gournas C."/>
            <person name="Habgood R."/>
            <person name="Hainaut M."/>
            <person name="Harispe M.L."/>
            <person name="Henrissat B."/>
            <person name="Hilden K.S."/>
            <person name="Hope R."/>
            <person name="Hossain A."/>
            <person name="Karabika E."/>
            <person name="Karaffa L."/>
            <person name="Karanyi Z."/>
            <person name="Krasevec N."/>
            <person name="Kuo A."/>
            <person name="Kusch H."/>
            <person name="LaButti K."/>
            <person name="Lagendijk E.L."/>
            <person name="Lapidus A."/>
            <person name="Levasseur A."/>
            <person name="Lindquist E."/>
            <person name="Lipzen A."/>
            <person name="Logrieco A.F."/>
            <person name="MacCabe A."/>
            <person name="Maekelae M.R."/>
            <person name="Malavazi I."/>
            <person name="Melin P."/>
            <person name="Meyer V."/>
            <person name="Mielnichuk N."/>
            <person name="Miskei M."/>
            <person name="Molnar A.P."/>
            <person name="Mule G."/>
            <person name="Ngan C.Y."/>
            <person name="Orejas M."/>
            <person name="Orosz E."/>
            <person name="Ouedraogo J.P."/>
            <person name="Overkamp K.M."/>
            <person name="Park H.-S."/>
            <person name="Perrone G."/>
            <person name="Piumi F."/>
            <person name="Punt P.J."/>
            <person name="Ram A.F."/>
            <person name="Ramon A."/>
            <person name="Rauscher S."/>
            <person name="Record E."/>
            <person name="Riano-Pachon D.M."/>
            <person name="Robert V."/>
            <person name="Roehrig J."/>
            <person name="Ruller R."/>
            <person name="Salamov A."/>
            <person name="Salih N.S."/>
            <person name="Samson R.A."/>
            <person name="Sandor E."/>
            <person name="Sanguinetti M."/>
            <person name="Schuetze T."/>
            <person name="Sepcic K."/>
            <person name="Shelest E."/>
            <person name="Sherlock G."/>
            <person name="Sophianopoulou V."/>
            <person name="Squina F.M."/>
            <person name="Sun H."/>
            <person name="Susca A."/>
            <person name="Todd R.B."/>
            <person name="Tsang A."/>
            <person name="Unkles S.E."/>
            <person name="van de Wiele N."/>
            <person name="van Rossen-Uffink D."/>
            <person name="Oliveira J.V."/>
            <person name="Vesth T.C."/>
            <person name="Visser J."/>
            <person name="Yu J.-H."/>
            <person name="Zhou M."/>
            <person name="Andersen M.R."/>
            <person name="Archer D.B."/>
            <person name="Baker S.E."/>
            <person name="Benoit I."/>
            <person name="Brakhage A.A."/>
            <person name="Braus G.H."/>
            <person name="Fischer R."/>
            <person name="Frisvad J.C."/>
            <person name="Goldman G.H."/>
            <person name="Houbraken J."/>
            <person name="Oakley B."/>
            <person name="Pocsi I."/>
            <person name="Scazzocchio C."/>
            <person name="Seiboth B."/>
            <person name="vanKuyk P.A."/>
            <person name="Wortman J."/>
            <person name="Dyer P.S."/>
            <person name="Grigoriev I.V."/>
        </authorList>
    </citation>
    <scope>NUCLEOTIDE SEQUENCE [LARGE SCALE GENOMIC DNA]</scope>
    <source>
        <strain evidence="3">ITEM 5010</strain>
    </source>
</reference>
<dbReference type="AlphaFoldDB" id="A0A1R3RFQ8"/>
<dbReference type="STRING" id="602072.A0A1R3RFQ8"/>
<evidence type="ECO:0000256" key="1">
    <source>
        <dbReference type="SAM" id="MobiDB-lite"/>
    </source>
</evidence>
<dbReference type="EMBL" id="KV907504">
    <property type="protein sequence ID" value="OOF93304.1"/>
    <property type="molecule type" value="Genomic_DNA"/>
</dbReference>
<dbReference type="PANTHER" id="PTHR31904">
    <property type="entry name" value="BYPASS OF STOP CODON PROTEIN 5-RELATED"/>
    <property type="match status" value="1"/>
</dbReference>
<evidence type="ECO:0008006" key="4">
    <source>
        <dbReference type="Google" id="ProtNLM"/>
    </source>
</evidence>
<keyword evidence="3" id="KW-1185">Reference proteome</keyword>
<dbReference type="OrthoDB" id="2283785at2759"/>
<evidence type="ECO:0000313" key="3">
    <source>
        <dbReference type="Proteomes" id="UP000188318"/>
    </source>
</evidence>
<accession>A0A1R3RFQ8</accession>
<dbReference type="InterPro" id="IPR039634">
    <property type="entry name" value="Bul1-like"/>
</dbReference>
<proteinExistence type="predicted"/>
<name>A0A1R3RFQ8_ASPC5</name>
<protein>
    <recommendedName>
        <fullName evidence="4">Arrestin-like N-terminal domain-containing protein</fullName>
    </recommendedName>
</protein>
<dbReference type="InterPro" id="IPR014752">
    <property type="entry name" value="Arrestin-like_C"/>
</dbReference>
<dbReference type="Proteomes" id="UP000188318">
    <property type="component" value="Unassembled WGS sequence"/>
</dbReference>
<dbReference type="PANTHER" id="PTHR31904:SF1">
    <property type="entry name" value="BYPASS OF STOP CODON PROTEIN 5-RELATED"/>
    <property type="match status" value="1"/>
</dbReference>